<dbReference type="Pfam" id="PF11901">
    <property type="entry name" value="DM9"/>
    <property type="match status" value="1"/>
</dbReference>
<evidence type="ECO:0000313" key="2">
    <source>
        <dbReference type="EMBL" id="KFV72361.1"/>
    </source>
</evidence>
<evidence type="ECO:0000313" key="3">
    <source>
        <dbReference type="Proteomes" id="UP000053584"/>
    </source>
</evidence>
<reference evidence="2 3" key="1">
    <citation type="submission" date="2014-04" db="EMBL/GenBank/DDBJ databases">
        <title>Genome evolution of avian class.</title>
        <authorList>
            <person name="Zhang G."/>
            <person name="Li C."/>
        </authorList>
    </citation>
    <scope>NUCLEOTIDE SEQUENCE [LARGE SCALE GENOMIC DNA]</scope>
    <source>
        <strain evidence="2">BGI_N308</strain>
    </source>
</reference>
<feature type="non-terminal residue" evidence="2">
    <location>
        <position position="140"/>
    </location>
</feature>
<dbReference type="Proteomes" id="UP000053584">
    <property type="component" value="Unassembled WGS sequence"/>
</dbReference>
<evidence type="ECO:0000313" key="1">
    <source>
        <dbReference type="EMBL" id="KFV72360.1"/>
    </source>
</evidence>
<organism evidence="2 3">
    <name type="scientific">Struthio camelus australis</name>
    <dbReference type="NCBI Taxonomy" id="441894"/>
    <lineage>
        <taxon>Eukaryota</taxon>
        <taxon>Metazoa</taxon>
        <taxon>Chordata</taxon>
        <taxon>Craniata</taxon>
        <taxon>Vertebrata</taxon>
        <taxon>Euteleostomi</taxon>
        <taxon>Archelosauria</taxon>
        <taxon>Archosauria</taxon>
        <taxon>Dinosauria</taxon>
        <taxon>Saurischia</taxon>
        <taxon>Theropoda</taxon>
        <taxon>Coelurosauria</taxon>
        <taxon>Aves</taxon>
        <taxon>Palaeognathae</taxon>
        <taxon>Struthioniformes</taxon>
        <taxon>Struthionidae</taxon>
        <taxon>Struthio</taxon>
    </lineage>
</organism>
<name>A0A093GSQ3_STRCA</name>
<dbReference type="PANTHER" id="PTHR31649:SF1">
    <property type="entry name" value="FARNESOIC ACID O-METHYL TRANSFERASE DOMAIN-CONTAINING PROTEIN"/>
    <property type="match status" value="1"/>
</dbReference>
<dbReference type="PANTHER" id="PTHR31649">
    <property type="entry name" value="AGAP009604-PA"/>
    <property type="match status" value="1"/>
</dbReference>
<sequence>EYICSTPQSECNTGVYVPSRGEFCFFPYGGRERKVSTFKVLVNEGNFEALEWVDASFGAVPENAVEGCPKVDVFVGRNQYGLGKIPKIHRAFFVVIDSEEVWYKWYQVLTVKKGSADVTISDVRYNMSRAVESQEDITLT</sequence>
<accession>A0A093GSQ3</accession>
<feature type="non-terminal residue" evidence="2">
    <location>
        <position position="1"/>
    </location>
</feature>
<keyword evidence="3" id="KW-1185">Reference proteome</keyword>
<proteinExistence type="predicted"/>
<dbReference type="AlphaFoldDB" id="A0A093GSQ3"/>
<dbReference type="InterPro" id="IPR006616">
    <property type="entry name" value="DM9_repeat"/>
</dbReference>
<gene>
    <name evidence="1" type="ORF">N308_14318</name>
    <name evidence="2" type="ORF">N308_14319</name>
</gene>
<dbReference type="EMBL" id="KL205630">
    <property type="protein sequence ID" value="KFV72360.1"/>
    <property type="molecule type" value="Genomic_DNA"/>
</dbReference>
<dbReference type="EMBL" id="KL205630">
    <property type="protein sequence ID" value="KFV72361.1"/>
    <property type="molecule type" value="Genomic_DNA"/>
</dbReference>
<protein>
    <submittedName>
        <fullName evidence="2">Natterin-3</fullName>
    </submittedName>
</protein>